<accession>A0ABQ4YEM3</accession>
<dbReference type="Proteomes" id="UP001151760">
    <property type="component" value="Unassembled WGS sequence"/>
</dbReference>
<comment type="caution">
    <text evidence="1">The sequence shown here is derived from an EMBL/GenBank/DDBJ whole genome shotgun (WGS) entry which is preliminary data.</text>
</comment>
<evidence type="ECO:0000313" key="1">
    <source>
        <dbReference type="EMBL" id="GJS76199.1"/>
    </source>
</evidence>
<sequence length="211" mass="24195">MSNTNNNMQTQTSSTLYNTIMEAGGKDRPSMLAPSNYIQWKSRIKRYIDTKPNNELIHYCLLNPPYQYKWITNPAHVKPETPGTEGGSQPRIDKIILTRIDNDIYSTIDACPNAIEMHKVKFGAPGVTSTKMDFPEFYKDLEAKFLGAGAKLMGLQLLQLEFRLEKTPSRIFRPVKSVEILWQFWTSYSLRVSLAHDGSWSKWEPSLWLCG</sequence>
<keyword evidence="2" id="KW-1185">Reference proteome</keyword>
<reference evidence="1" key="1">
    <citation type="journal article" date="2022" name="Int. J. Mol. Sci.">
        <title>Draft Genome of Tanacetum Coccineum: Genomic Comparison of Closely Related Tanacetum-Family Plants.</title>
        <authorList>
            <person name="Yamashiro T."/>
            <person name="Shiraishi A."/>
            <person name="Nakayama K."/>
            <person name="Satake H."/>
        </authorList>
    </citation>
    <scope>NUCLEOTIDE SEQUENCE</scope>
</reference>
<evidence type="ECO:0000313" key="2">
    <source>
        <dbReference type="Proteomes" id="UP001151760"/>
    </source>
</evidence>
<proteinExistence type="predicted"/>
<evidence type="ECO:0008006" key="3">
    <source>
        <dbReference type="Google" id="ProtNLM"/>
    </source>
</evidence>
<reference evidence="1" key="2">
    <citation type="submission" date="2022-01" db="EMBL/GenBank/DDBJ databases">
        <authorList>
            <person name="Yamashiro T."/>
            <person name="Shiraishi A."/>
            <person name="Satake H."/>
            <person name="Nakayama K."/>
        </authorList>
    </citation>
    <scope>NUCLEOTIDE SEQUENCE</scope>
</reference>
<gene>
    <name evidence="1" type="ORF">Tco_0726080</name>
</gene>
<name>A0ABQ4YEM3_9ASTR</name>
<dbReference type="EMBL" id="BQNB010010358">
    <property type="protein sequence ID" value="GJS76199.1"/>
    <property type="molecule type" value="Genomic_DNA"/>
</dbReference>
<organism evidence="1 2">
    <name type="scientific">Tanacetum coccineum</name>
    <dbReference type="NCBI Taxonomy" id="301880"/>
    <lineage>
        <taxon>Eukaryota</taxon>
        <taxon>Viridiplantae</taxon>
        <taxon>Streptophyta</taxon>
        <taxon>Embryophyta</taxon>
        <taxon>Tracheophyta</taxon>
        <taxon>Spermatophyta</taxon>
        <taxon>Magnoliopsida</taxon>
        <taxon>eudicotyledons</taxon>
        <taxon>Gunneridae</taxon>
        <taxon>Pentapetalae</taxon>
        <taxon>asterids</taxon>
        <taxon>campanulids</taxon>
        <taxon>Asterales</taxon>
        <taxon>Asteraceae</taxon>
        <taxon>Asteroideae</taxon>
        <taxon>Anthemideae</taxon>
        <taxon>Anthemidinae</taxon>
        <taxon>Tanacetum</taxon>
    </lineage>
</organism>
<protein>
    <recommendedName>
        <fullName evidence="3">Gag-pol polyprotein</fullName>
    </recommendedName>
</protein>